<protein>
    <submittedName>
        <fullName evidence="2">Uncharacterized protein</fullName>
    </submittedName>
</protein>
<dbReference type="EMBL" id="MTZU01000061">
    <property type="protein sequence ID" value="PCE30477.1"/>
    <property type="molecule type" value="Genomic_DNA"/>
</dbReference>
<feature type="transmembrane region" description="Helical" evidence="1">
    <location>
        <begin position="181"/>
        <end position="207"/>
    </location>
</feature>
<proteinExistence type="predicted"/>
<dbReference type="Proteomes" id="UP000217994">
    <property type="component" value="Unassembled WGS sequence"/>
</dbReference>
<accession>A0A2A4FBT1</accession>
<evidence type="ECO:0000256" key="1">
    <source>
        <dbReference type="SAM" id="Phobius"/>
    </source>
</evidence>
<keyword evidence="1" id="KW-0472">Membrane</keyword>
<organism evidence="2 3">
    <name type="scientific">Burkholderia ubonensis subsp. mesacidophila</name>
    <dbReference type="NCBI Taxonomy" id="265293"/>
    <lineage>
        <taxon>Bacteria</taxon>
        <taxon>Pseudomonadati</taxon>
        <taxon>Pseudomonadota</taxon>
        <taxon>Betaproteobacteria</taxon>
        <taxon>Burkholderiales</taxon>
        <taxon>Burkholderiaceae</taxon>
        <taxon>Burkholderia</taxon>
        <taxon>Burkholderia cepacia complex</taxon>
    </lineage>
</organism>
<feature type="transmembrane region" description="Helical" evidence="1">
    <location>
        <begin position="98"/>
        <end position="117"/>
    </location>
</feature>
<feature type="transmembrane region" description="Helical" evidence="1">
    <location>
        <begin position="123"/>
        <end position="140"/>
    </location>
</feature>
<dbReference type="RefSeq" id="WP_084910371.1">
    <property type="nucleotide sequence ID" value="NZ_CP020739.1"/>
</dbReference>
<comment type="caution">
    <text evidence="2">The sequence shown here is derived from an EMBL/GenBank/DDBJ whole genome shotgun (WGS) entry which is preliminary data.</text>
</comment>
<feature type="transmembrane region" description="Helical" evidence="1">
    <location>
        <begin position="36"/>
        <end position="56"/>
    </location>
</feature>
<feature type="transmembrane region" description="Helical" evidence="1">
    <location>
        <begin position="68"/>
        <end position="86"/>
    </location>
</feature>
<keyword evidence="1" id="KW-1133">Transmembrane helix</keyword>
<dbReference type="GeneID" id="69006582"/>
<reference evidence="2 3" key="1">
    <citation type="submission" date="2017-01" db="EMBL/GenBank/DDBJ databases">
        <title>Whole-Genome Shotgun Sequencing of Two beta-Proteobacterial Species in Search of the Bulgecin Biosynthetic Cluster.</title>
        <authorList>
            <person name="Horsman M.E."/>
            <person name="Marous D.R."/>
            <person name="Li R."/>
            <person name="Oliver R.A."/>
            <person name="Byun B."/>
            <person name="Emrich S.J."/>
            <person name="Boggess B."/>
            <person name="Townsend C.A."/>
            <person name="Mobashery S."/>
        </authorList>
    </citation>
    <scope>NUCLEOTIDE SEQUENCE [LARGE SCALE GENOMIC DNA]</scope>
    <source>
        <strain evidence="2 3">ATCC 31433</strain>
    </source>
</reference>
<dbReference type="AlphaFoldDB" id="A0A2A4FBT1"/>
<feature type="transmembrane region" description="Helical" evidence="1">
    <location>
        <begin position="6"/>
        <end position="24"/>
    </location>
</feature>
<name>A0A2A4FBT1_9BURK</name>
<evidence type="ECO:0000313" key="3">
    <source>
        <dbReference type="Proteomes" id="UP000217994"/>
    </source>
</evidence>
<sequence length="229" mass="25539">MDLREIVLCLASILLASTTGIYGVKFLRRRNYLLGIEWLVVTVSASNALLFFATGSPFCYGVSHFLDAFSRGFGMPVIAVAGLMAVTHHYKPSVRQDVILFGVAVVGTTILMTTDFIDGILPYFYVVMWTLLALYLAYFVKRLLNAGQTFHALTTLVALVSSLAIAYIYDFYKIPGEEHNIVFNFYTLALLTWSYLVVSLSHAYWALEMASKPVMGETGISFVHQNRST</sequence>
<evidence type="ECO:0000313" key="2">
    <source>
        <dbReference type="EMBL" id="PCE30477.1"/>
    </source>
</evidence>
<gene>
    <name evidence="2" type="ORF">BZL54_20580</name>
</gene>
<keyword evidence="1" id="KW-0812">Transmembrane</keyword>
<feature type="transmembrane region" description="Helical" evidence="1">
    <location>
        <begin position="152"/>
        <end position="169"/>
    </location>
</feature>